<accession>A0A6M2BSD4</accession>
<evidence type="ECO:0000313" key="1">
    <source>
        <dbReference type="EMBL" id="NGY04907.1"/>
    </source>
</evidence>
<dbReference type="InterPro" id="IPR019639">
    <property type="entry name" value="DUF2505"/>
</dbReference>
<sequence length="157" mass="17417">MKHEIKARYPASPDIVMKMFADKAFHTRKLEMLGMPYKVLAQSGNARQFSIRIERKVPVQMPGVGKKAETTIVNEEVWNLADKTGVVKVDAGVMPLDCSCTTAITADGAAAIVTYRWEVKSSVPLLGGKIEKMAIADMESRSDDETRVAIELLKDYR</sequence>
<dbReference type="EMBL" id="JAAMOW010000004">
    <property type="protein sequence ID" value="NGY04907.1"/>
    <property type="molecule type" value="Genomic_DNA"/>
</dbReference>
<dbReference type="AlphaFoldDB" id="A0A6M2BSD4"/>
<comment type="caution">
    <text evidence="1">The sequence shown here is derived from an EMBL/GenBank/DDBJ whole genome shotgun (WGS) entry which is preliminary data.</text>
</comment>
<name>A0A6M2BSD4_9GAMM</name>
<gene>
    <name evidence="1" type="ORF">G7Y85_09020</name>
</gene>
<organism evidence="1 2">
    <name type="scientific">Solimonas terrae</name>
    <dbReference type="NCBI Taxonomy" id="1396819"/>
    <lineage>
        <taxon>Bacteria</taxon>
        <taxon>Pseudomonadati</taxon>
        <taxon>Pseudomonadota</taxon>
        <taxon>Gammaproteobacteria</taxon>
        <taxon>Nevskiales</taxon>
        <taxon>Nevskiaceae</taxon>
        <taxon>Solimonas</taxon>
    </lineage>
</organism>
<keyword evidence="2" id="KW-1185">Reference proteome</keyword>
<reference evidence="1 2" key="1">
    <citation type="journal article" date="2014" name="Int. J. Syst. Evol. Microbiol.">
        <title>Solimonas terrae sp. nov., isolated from soil.</title>
        <authorList>
            <person name="Kim S.J."/>
            <person name="Moon J.Y."/>
            <person name="Weon H.Y."/>
            <person name="Ahn J.H."/>
            <person name="Chen W.M."/>
            <person name="Kwon S.W."/>
        </authorList>
    </citation>
    <scope>NUCLEOTIDE SEQUENCE [LARGE SCALE GENOMIC DNA]</scope>
    <source>
        <strain evidence="1 2">KIS83-12</strain>
    </source>
</reference>
<proteinExistence type="predicted"/>
<dbReference type="Proteomes" id="UP000472676">
    <property type="component" value="Unassembled WGS sequence"/>
</dbReference>
<evidence type="ECO:0000313" key="2">
    <source>
        <dbReference type="Proteomes" id="UP000472676"/>
    </source>
</evidence>
<dbReference type="Pfam" id="PF10698">
    <property type="entry name" value="DUF2505"/>
    <property type="match status" value="1"/>
</dbReference>
<dbReference type="RefSeq" id="WP_166255212.1">
    <property type="nucleotide sequence ID" value="NZ_JAAMOW010000004.1"/>
</dbReference>
<protein>
    <submittedName>
        <fullName evidence="1">DUF2505 domain-containing protein</fullName>
    </submittedName>
</protein>